<dbReference type="EMBL" id="MNUV01000022">
    <property type="protein sequence ID" value="OIO07920.1"/>
    <property type="molecule type" value="Genomic_DNA"/>
</dbReference>
<reference evidence="1 2" key="1">
    <citation type="journal article" date="2016" name="Environ. Microbiol.">
        <title>Genomic resolution of a cold subsurface aquifer community provides metabolic insights for novel microbes adapted to high CO concentrations.</title>
        <authorList>
            <person name="Probst A.J."/>
            <person name="Castelle C.J."/>
            <person name="Singh A."/>
            <person name="Brown C.T."/>
            <person name="Anantharaman K."/>
            <person name="Sharon I."/>
            <person name="Hug L.A."/>
            <person name="Burstein D."/>
            <person name="Emerson J.B."/>
            <person name="Thomas B.C."/>
            <person name="Banfield J.F."/>
        </authorList>
    </citation>
    <scope>NUCLEOTIDE SEQUENCE [LARGE SCALE GENOMIC DNA]</scope>
    <source>
        <strain evidence="1">CG1_02_41_21</strain>
    </source>
</reference>
<comment type="caution">
    <text evidence="1">The sequence shown here is derived from an EMBL/GenBank/DDBJ whole genome shotgun (WGS) entry which is preliminary data.</text>
</comment>
<evidence type="ECO:0000313" key="2">
    <source>
        <dbReference type="Proteomes" id="UP000182860"/>
    </source>
</evidence>
<accession>A0A1J4T8U3</accession>
<sequence>MGLKIVGNIDLSQFDKKPSKLELRADLEAKEGYNDMLDSGLKNMAAATNNRFGHFLKSDVSIDTAEYKFPNKETDQKFVEEKERVFAAERNMTREEWLIDREKARGIITEKVLTLLFYKFFGEDFIIARTAAYDDYCHGVDMMIINLETGAPICGVDEMGADDAYSYYRKGQKIYDIIGHNGAYVKYGATFRNGELQKKAIKNVPAFFMSLDEADLEKLLPALATTEVSEVESSIIQRILSSFDGQMATLYKGHVNVKENLFASRNSLLSEQEELKETLGEEVWSQTEEGLNWKARMGQNNMRLNLLNFKKSLQKMKETHQKLKP</sequence>
<proteinExistence type="predicted"/>
<dbReference type="AlphaFoldDB" id="A0A1J4T8U3"/>
<organism evidence="1 2">
    <name type="scientific">Candidatus Falkowbacteria bacterium CG1_02_41_21</name>
    <dbReference type="NCBI Taxonomy" id="1805147"/>
    <lineage>
        <taxon>Bacteria</taxon>
        <taxon>Candidatus Falkowiibacteriota</taxon>
    </lineage>
</organism>
<protein>
    <submittedName>
        <fullName evidence="1">Uncharacterized protein</fullName>
    </submittedName>
</protein>
<gene>
    <name evidence="1" type="ORF">AUJ35_01275</name>
</gene>
<evidence type="ECO:0000313" key="1">
    <source>
        <dbReference type="EMBL" id="OIO07920.1"/>
    </source>
</evidence>
<name>A0A1J4T8U3_9BACT</name>
<dbReference type="Proteomes" id="UP000182860">
    <property type="component" value="Unassembled WGS sequence"/>
</dbReference>